<protein>
    <submittedName>
        <fullName evidence="2">SH3 domain-containing protein</fullName>
    </submittedName>
</protein>
<dbReference type="Proteomes" id="UP000335415">
    <property type="component" value="Unassembled WGS sequence"/>
</dbReference>
<name>A0A5J5FWJ7_9GAMM</name>
<comment type="caution">
    <text evidence="2">The sequence shown here is derived from an EMBL/GenBank/DDBJ whole genome shotgun (WGS) entry which is preliminary data.</text>
</comment>
<keyword evidence="1" id="KW-0732">Signal</keyword>
<evidence type="ECO:0000313" key="2">
    <source>
        <dbReference type="EMBL" id="KAA8998152.1"/>
    </source>
</evidence>
<evidence type="ECO:0000256" key="1">
    <source>
        <dbReference type="SAM" id="SignalP"/>
    </source>
</evidence>
<accession>A0A5J5FWJ7</accession>
<reference evidence="2 3" key="1">
    <citation type="submission" date="2019-09" db="EMBL/GenBank/DDBJ databases">
        <authorList>
            <person name="Li Y."/>
        </authorList>
    </citation>
    <scope>NUCLEOTIDE SEQUENCE [LARGE SCALE GENOMIC DNA]</scope>
    <source>
        <strain evidence="2 3">L3-3HA</strain>
    </source>
</reference>
<organism evidence="2 3">
    <name type="scientific">Affinibrenneria salicis</name>
    <dbReference type="NCBI Taxonomy" id="2590031"/>
    <lineage>
        <taxon>Bacteria</taxon>
        <taxon>Pseudomonadati</taxon>
        <taxon>Pseudomonadota</taxon>
        <taxon>Gammaproteobacteria</taxon>
        <taxon>Enterobacterales</taxon>
        <taxon>Pectobacteriaceae</taxon>
        <taxon>Affinibrenneria</taxon>
    </lineage>
</organism>
<dbReference type="RefSeq" id="WP_150436211.1">
    <property type="nucleotide sequence ID" value="NZ_VYKJ01000009.1"/>
</dbReference>
<sequence length="173" mass="18722">MKIRIALILLALSSLAGCTTPPPPPVSDDTIITTEVDGSVLTHRHAIQPPAAFSPVNEQYRALYAASVMTKPSYDGELVRYLENGQPFTVRGVVENEWLAIAETGKDQILGYVPPKAGVNSSKYEETLRKDRPRPRVRAAATNAAAAQKKTTCVSTGDGKVCRDNNSATWVLE</sequence>
<feature type="chain" id="PRO_5023832407" evidence="1">
    <location>
        <begin position="17"/>
        <end position="173"/>
    </location>
</feature>
<dbReference type="PROSITE" id="PS51257">
    <property type="entry name" value="PROKAR_LIPOPROTEIN"/>
    <property type="match status" value="1"/>
</dbReference>
<dbReference type="OrthoDB" id="6546251at2"/>
<feature type="signal peptide" evidence="1">
    <location>
        <begin position="1"/>
        <end position="16"/>
    </location>
</feature>
<dbReference type="AlphaFoldDB" id="A0A5J5FWJ7"/>
<proteinExistence type="predicted"/>
<gene>
    <name evidence="2" type="ORF">FJU30_17210</name>
</gene>
<evidence type="ECO:0000313" key="3">
    <source>
        <dbReference type="Proteomes" id="UP000335415"/>
    </source>
</evidence>
<dbReference type="EMBL" id="VYKJ01000009">
    <property type="protein sequence ID" value="KAA8998152.1"/>
    <property type="molecule type" value="Genomic_DNA"/>
</dbReference>
<keyword evidence="3" id="KW-1185">Reference proteome</keyword>